<dbReference type="Gene3D" id="2.60.120.560">
    <property type="entry name" value="Exo-inulinase, domain 1"/>
    <property type="match status" value="1"/>
</dbReference>
<evidence type="ECO:0000256" key="2">
    <source>
        <dbReference type="ARBA" id="ARBA00022801"/>
    </source>
</evidence>
<dbReference type="GO" id="GO:0016787">
    <property type="term" value="F:hydrolase activity"/>
    <property type="evidence" value="ECO:0007669"/>
    <property type="project" value="UniProtKB-KW"/>
</dbReference>
<dbReference type="Pfam" id="PF00251">
    <property type="entry name" value="Glyco_hydro_32N"/>
    <property type="match status" value="1"/>
</dbReference>
<dbReference type="EMBL" id="JAGRQH010000010">
    <property type="protein sequence ID" value="MBR0560548.1"/>
    <property type="molecule type" value="Genomic_DNA"/>
</dbReference>
<dbReference type="PANTHER" id="PTHR42800">
    <property type="entry name" value="EXOINULINASE INUD (AFU_ORTHOLOGUE AFUA_5G00480)"/>
    <property type="match status" value="1"/>
</dbReference>
<keyword evidence="2 4" id="KW-0378">Hydrolase</keyword>
<sequence length="477" mass="53714">MSHLPFRGDPQPILKVNGTWHFYYLYNVDFPTGNGTAWKLATSHDLIHWRDADIAIPKYTTPYGDPWSGSLIIDHDDRAGLGKNTIIALCTMPMPNGQGTARWFSTDGGKSFTFDRPVMTNPMPNNTTIKDKVFRDPRITWFEKEQCWIMSLAEIGKIGFYRSSNLTDWSYLSGFLCDSLGTLECPTLFPIVARDHQGHHKGERWVLLCSANGYRHGFTTGAHYWVGQFNGQTFTPDAPTGRWLDGGSDFYACAIWGDHPLTSHPQEYYYAIAWKNNWDYATELPRINYYGSYTRVRTLTLQESDAGYILTNNFIAPTEIFHNLQKQTLHKQTLHATQSLPIPLTHAESYALQATITSTTDGQWPRDITITFQSGQGTPFTLILSPSRNNVNLKRDHSGFAPSQNIAWTAERNAPLTFDRTLTFTALINSSSIEIVFNDGMLSLTSLAFPQLTPATPHITISDHSCILQSLTITHAS</sequence>
<evidence type="ECO:0000256" key="3">
    <source>
        <dbReference type="ARBA" id="ARBA00023295"/>
    </source>
</evidence>
<dbReference type="SMART" id="SM00640">
    <property type="entry name" value="Glyco_32"/>
    <property type="match status" value="1"/>
</dbReference>
<dbReference type="InterPro" id="IPR013189">
    <property type="entry name" value="Glyco_hydro_32_C"/>
</dbReference>
<accession>A0ABS5E9F9</accession>
<evidence type="ECO:0000256" key="1">
    <source>
        <dbReference type="ARBA" id="ARBA00009902"/>
    </source>
</evidence>
<reference evidence="7 8" key="1">
    <citation type="submission" date="2021-04" db="EMBL/GenBank/DDBJ databases">
        <title>The complete genome sequence of Neokomagataea sp. TBRC 2177.</title>
        <authorList>
            <person name="Charoenyingcharoen P."/>
            <person name="Yukphan P."/>
        </authorList>
    </citation>
    <scope>NUCLEOTIDE SEQUENCE [LARGE SCALE GENOMIC DNA]</scope>
    <source>
        <strain evidence="7 8">TBRC 2177</strain>
    </source>
</reference>
<organism evidence="7 8">
    <name type="scientific">Neokomagataea anthophila</name>
    <dbReference type="NCBI Taxonomy" id="2826925"/>
    <lineage>
        <taxon>Bacteria</taxon>
        <taxon>Pseudomonadati</taxon>
        <taxon>Pseudomonadota</taxon>
        <taxon>Alphaproteobacteria</taxon>
        <taxon>Acetobacterales</taxon>
        <taxon>Acetobacteraceae</taxon>
        <taxon>Neokomagataea</taxon>
    </lineage>
</organism>
<evidence type="ECO:0000313" key="7">
    <source>
        <dbReference type="EMBL" id="MBR0560548.1"/>
    </source>
</evidence>
<proteinExistence type="inferred from homology"/>
<keyword evidence="8" id="KW-1185">Reference proteome</keyword>
<comment type="similarity">
    <text evidence="1 4">Belongs to the glycosyl hydrolase 32 family.</text>
</comment>
<dbReference type="InterPro" id="IPR013148">
    <property type="entry name" value="Glyco_hydro_32_N"/>
</dbReference>
<gene>
    <name evidence="7" type="ORF">KB213_10860</name>
</gene>
<name>A0ABS5E9F9_9PROT</name>
<dbReference type="SUPFAM" id="SSF75005">
    <property type="entry name" value="Arabinanase/levansucrase/invertase"/>
    <property type="match status" value="1"/>
</dbReference>
<feature type="domain" description="Glycosyl hydrolase family 32 N-terminal" evidence="5">
    <location>
        <begin position="8"/>
        <end position="304"/>
    </location>
</feature>
<dbReference type="CDD" id="cd18622">
    <property type="entry name" value="GH32_Inu-like"/>
    <property type="match status" value="1"/>
</dbReference>
<dbReference type="InterPro" id="IPR013320">
    <property type="entry name" value="ConA-like_dom_sf"/>
</dbReference>
<dbReference type="SUPFAM" id="SSF49899">
    <property type="entry name" value="Concanavalin A-like lectins/glucanases"/>
    <property type="match status" value="1"/>
</dbReference>
<evidence type="ECO:0000259" key="6">
    <source>
        <dbReference type="Pfam" id="PF08244"/>
    </source>
</evidence>
<dbReference type="RefSeq" id="WP_211683044.1">
    <property type="nucleotide sequence ID" value="NZ_JAGRQH010000010.1"/>
</dbReference>
<dbReference type="PANTHER" id="PTHR42800:SF1">
    <property type="entry name" value="EXOINULINASE INUD (AFU_ORTHOLOGUE AFUA_5G00480)"/>
    <property type="match status" value="1"/>
</dbReference>
<comment type="caution">
    <text evidence="7">The sequence shown here is derived from an EMBL/GenBank/DDBJ whole genome shotgun (WGS) entry which is preliminary data.</text>
</comment>
<keyword evidence="3 4" id="KW-0326">Glycosidase</keyword>
<dbReference type="Gene3D" id="2.115.10.20">
    <property type="entry name" value="Glycosyl hydrolase domain, family 43"/>
    <property type="match status" value="1"/>
</dbReference>
<evidence type="ECO:0000259" key="5">
    <source>
        <dbReference type="Pfam" id="PF00251"/>
    </source>
</evidence>
<dbReference type="InterPro" id="IPR001362">
    <property type="entry name" value="Glyco_hydro_32"/>
</dbReference>
<protein>
    <submittedName>
        <fullName evidence="7">Glycoside hydrolase family 32 protein</fullName>
    </submittedName>
</protein>
<dbReference type="Proteomes" id="UP000677812">
    <property type="component" value="Unassembled WGS sequence"/>
</dbReference>
<dbReference type="InterPro" id="IPR023296">
    <property type="entry name" value="Glyco_hydro_beta-prop_sf"/>
</dbReference>
<feature type="domain" description="Glycosyl hydrolase family 32 C-terminal" evidence="6">
    <location>
        <begin position="327"/>
        <end position="461"/>
    </location>
</feature>
<evidence type="ECO:0000256" key="4">
    <source>
        <dbReference type="RuleBase" id="RU362110"/>
    </source>
</evidence>
<dbReference type="Pfam" id="PF08244">
    <property type="entry name" value="Glyco_hydro_32C"/>
    <property type="match status" value="1"/>
</dbReference>
<evidence type="ECO:0000313" key="8">
    <source>
        <dbReference type="Proteomes" id="UP000677812"/>
    </source>
</evidence>